<dbReference type="Proteomes" id="UP000694888">
    <property type="component" value="Unplaced"/>
</dbReference>
<keyword evidence="2" id="KW-1133">Transmembrane helix</keyword>
<feature type="transmembrane region" description="Helical" evidence="2">
    <location>
        <begin position="128"/>
        <end position="152"/>
    </location>
</feature>
<keyword evidence="2" id="KW-0472">Membrane</keyword>
<proteinExistence type="predicted"/>
<feature type="compositionally biased region" description="Basic and acidic residues" evidence="1">
    <location>
        <begin position="515"/>
        <end position="525"/>
    </location>
</feature>
<reference evidence="4 5" key="1">
    <citation type="submission" date="2025-05" db="UniProtKB">
        <authorList>
            <consortium name="RefSeq"/>
        </authorList>
    </citation>
    <scope>IDENTIFICATION</scope>
</reference>
<evidence type="ECO:0000313" key="5">
    <source>
        <dbReference type="RefSeq" id="XP_012936690.1"/>
    </source>
</evidence>
<sequence>MDDSRPLYCNKGFFVSKSSCMPCPDKHYQPRNLFEGTSCRFWTQKATNGNWEIIKDGTDTSDIVWGCKRGYKVHNVSLTLQECVPDITTKAPVTTEGTTTPKPSDNTTASTQAPTTTFFFPGEGHEGFPVWAVVVLAFVCVITAVLIVIYFLRRKGYIGKIKDIFCRRKISDAEDPEEKNDLVDRVMTVVSDTTSTFVTEIPLMNPCDDGDTFSEKESSNFDGSVTSPPISDPITSPDHMPSNISKQFCFTLAPMLEDKLHNFIHILDDPSKKFDSKQELLHLKLEGKNFLNCGIDAFWLWALHNKESDHRALIAEALSIINEPELLDLSETKCNRKLVSVSVEISTNKLKGDGEPSYLLYRLFYRLTQLMDDDKMLSFVNQLPNDSVSFDSHRSLKEANRNTGYDMTTACSGTLMEWRKKNRHLNLRAAFLETLLGIEQKFVTEDENYIEVMKRLCPVEDDCSDTAVFPSSGVEQSEALTDTGSLSTAENEGRNNSVTDSNEMKMNPQQISLQKDNEGKGDEPI</sequence>
<gene>
    <name evidence="4 5" type="primary">LOC101851089</name>
</gene>
<feature type="region of interest" description="Disordered" evidence="1">
    <location>
        <begin position="469"/>
        <end position="525"/>
    </location>
</feature>
<keyword evidence="2" id="KW-0812">Transmembrane</keyword>
<feature type="region of interest" description="Disordered" evidence="1">
    <location>
        <begin position="91"/>
        <end position="111"/>
    </location>
</feature>
<name>A0ABM0ZXS7_APLCA</name>
<protein>
    <submittedName>
        <fullName evidence="4 5">Uncharacterized protein LOC101851089</fullName>
    </submittedName>
</protein>
<evidence type="ECO:0000256" key="2">
    <source>
        <dbReference type="SAM" id="Phobius"/>
    </source>
</evidence>
<evidence type="ECO:0000313" key="3">
    <source>
        <dbReference type="Proteomes" id="UP000694888"/>
    </source>
</evidence>
<feature type="compositionally biased region" description="Polar residues" evidence="1">
    <location>
        <begin position="91"/>
        <end position="106"/>
    </location>
</feature>
<evidence type="ECO:0000256" key="1">
    <source>
        <dbReference type="SAM" id="MobiDB-lite"/>
    </source>
</evidence>
<dbReference type="RefSeq" id="XP_012936684.1">
    <property type="nucleotide sequence ID" value="XM_013081230.2"/>
</dbReference>
<feature type="compositionally biased region" description="Polar residues" evidence="1">
    <location>
        <begin position="473"/>
        <end position="501"/>
    </location>
</feature>
<keyword evidence="3" id="KW-1185">Reference proteome</keyword>
<accession>A0ABM0ZXS7</accession>
<evidence type="ECO:0000313" key="4">
    <source>
        <dbReference type="RefSeq" id="XP_012936684.1"/>
    </source>
</evidence>
<organism evidence="3 4">
    <name type="scientific">Aplysia californica</name>
    <name type="common">California sea hare</name>
    <dbReference type="NCBI Taxonomy" id="6500"/>
    <lineage>
        <taxon>Eukaryota</taxon>
        <taxon>Metazoa</taxon>
        <taxon>Spiralia</taxon>
        <taxon>Lophotrochozoa</taxon>
        <taxon>Mollusca</taxon>
        <taxon>Gastropoda</taxon>
        <taxon>Heterobranchia</taxon>
        <taxon>Euthyneura</taxon>
        <taxon>Tectipleura</taxon>
        <taxon>Aplysiida</taxon>
        <taxon>Aplysioidea</taxon>
        <taxon>Aplysiidae</taxon>
        <taxon>Aplysia</taxon>
    </lineage>
</organism>
<dbReference type="RefSeq" id="XP_012936690.1">
    <property type="nucleotide sequence ID" value="XM_013081236.2"/>
</dbReference>
<dbReference type="GeneID" id="101851089"/>